<dbReference type="AlphaFoldDB" id="A0A931DJ30"/>
<evidence type="ECO:0000313" key="4">
    <source>
        <dbReference type="Proteomes" id="UP000614047"/>
    </source>
</evidence>
<evidence type="ECO:0000313" key="3">
    <source>
        <dbReference type="EMBL" id="MBG6087885.1"/>
    </source>
</evidence>
<dbReference type="EMBL" id="JADOUA010000001">
    <property type="protein sequence ID" value="MBG6087885.1"/>
    <property type="molecule type" value="Genomic_DNA"/>
</dbReference>
<feature type="compositionally biased region" description="Low complexity" evidence="1">
    <location>
        <begin position="227"/>
        <end position="240"/>
    </location>
</feature>
<name>A0A931DJ30_9ACTN</name>
<gene>
    <name evidence="3" type="ORF">IW256_001998</name>
</gene>
<feature type="domain" description="Beta-lactamase-related" evidence="2">
    <location>
        <begin position="16"/>
        <end position="417"/>
    </location>
</feature>
<keyword evidence="4" id="KW-1185">Reference proteome</keyword>
<feature type="region of interest" description="Disordered" evidence="1">
    <location>
        <begin position="208"/>
        <end position="257"/>
    </location>
</feature>
<reference evidence="3" key="1">
    <citation type="submission" date="2020-11" db="EMBL/GenBank/DDBJ databases">
        <title>Sequencing the genomes of 1000 actinobacteria strains.</title>
        <authorList>
            <person name="Klenk H.-P."/>
        </authorList>
    </citation>
    <scope>NUCLEOTIDE SEQUENCE</scope>
    <source>
        <strain evidence="3">DSM 43175</strain>
    </source>
</reference>
<dbReference type="InterPro" id="IPR052907">
    <property type="entry name" value="Beta-lactamase/esterase"/>
</dbReference>
<dbReference type="InterPro" id="IPR001466">
    <property type="entry name" value="Beta-lactam-related"/>
</dbReference>
<dbReference type="PANTHER" id="PTHR43319:SF3">
    <property type="entry name" value="BETA-LACTAMASE-RELATED DOMAIN-CONTAINING PROTEIN"/>
    <property type="match status" value="1"/>
</dbReference>
<dbReference type="Pfam" id="PF00144">
    <property type="entry name" value="Beta-lactamase"/>
    <property type="match status" value="1"/>
</dbReference>
<dbReference type="InterPro" id="IPR012338">
    <property type="entry name" value="Beta-lactam/transpept-like"/>
</dbReference>
<dbReference type="Gene3D" id="3.40.710.10">
    <property type="entry name" value="DD-peptidase/beta-lactamase superfamily"/>
    <property type="match status" value="1"/>
</dbReference>
<organism evidence="3 4">
    <name type="scientific">Actinomadura viridis</name>
    <dbReference type="NCBI Taxonomy" id="58110"/>
    <lineage>
        <taxon>Bacteria</taxon>
        <taxon>Bacillati</taxon>
        <taxon>Actinomycetota</taxon>
        <taxon>Actinomycetes</taxon>
        <taxon>Streptosporangiales</taxon>
        <taxon>Thermomonosporaceae</taxon>
        <taxon>Actinomadura</taxon>
    </lineage>
</organism>
<comment type="caution">
    <text evidence="3">The sequence shown here is derived from an EMBL/GenBank/DDBJ whole genome shotgun (WGS) entry which is preliminary data.</text>
</comment>
<proteinExistence type="predicted"/>
<evidence type="ECO:0000259" key="2">
    <source>
        <dbReference type="Pfam" id="PF00144"/>
    </source>
</evidence>
<dbReference type="RefSeq" id="WP_197010686.1">
    <property type="nucleotide sequence ID" value="NZ_BAABES010000008.1"/>
</dbReference>
<dbReference type="Proteomes" id="UP000614047">
    <property type="component" value="Unassembled WGS sequence"/>
</dbReference>
<evidence type="ECO:0000256" key="1">
    <source>
        <dbReference type="SAM" id="MobiDB-lite"/>
    </source>
</evidence>
<sequence>MTTVEGTCDPAFSNVRDVFERGFAEGREVGAAVAVYAGGRKVVDLWGGVADHRTGRAWEAGTPCFAFSCTKAVTATAALLLAERGAYDVDGPVTDWWPEYGARGKEGTTAAHLLSHQAGLPAFARPVSAEEAADAPARAAELAAQEPEWTPGDGHGYHALTYGWLAGEIVRRLSGGRTVGEFAREEFTGDLDLWIGAPDAVIERAAKLTARRPKPDGGNTRKGAATRGSAPAREGASAGESGSGGGAEPGRAESGAAGRDGNVLARLAGAYTDPQSLLNRALNNPHPGKGGYNNPVVLRAGWPSAGMLATAPGLAGFYRDLVAGRVLKPETLRDALKPRVSGPDRTMLVDSAFGLGYMRPAVTFLTPAAGRDSAFGHTGAGGSIGLGDPEAGLALAYLPNLMGDTLSGDLRAYGLVEAAYSALAS</sequence>
<dbReference type="PANTHER" id="PTHR43319">
    <property type="entry name" value="BETA-LACTAMASE-RELATED"/>
    <property type="match status" value="1"/>
</dbReference>
<dbReference type="SUPFAM" id="SSF56601">
    <property type="entry name" value="beta-lactamase/transpeptidase-like"/>
    <property type="match status" value="1"/>
</dbReference>
<protein>
    <submittedName>
        <fullName evidence="3">CubicO group peptidase (Beta-lactamase class C family)</fullName>
    </submittedName>
</protein>
<accession>A0A931DJ30</accession>